<gene>
    <name evidence="1" type="ORF">M431DRAFT_244745</name>
</gene>
<protein>
    <submittedName>
        <fullName evidence="1">Uncharacterized protein</fullName>
    </submittedName>
</protein>
<proteinExistence type="predicted"/>
<dbReference type="Proteomes" id="UP000241690">
    <property type="component" value="Unassembled WGS sequence"/>
</dbReference>
<organism evidence="1 2">
    <name type="scientific">Trichoderma harzianum CBS 226.95</name>
    <dbReference type="NCBI Taxonomy" id="983964"/>
    <lineage>
        <taxon>Eukaryota</taxon>
        <taxon>Fungi</taxon>
        <taxon>Dikarya</taxon>
        <taxon>Ascomycota</taxon>
        <taxon>Pezizomycotina</taxon>
        <taxon>Sordariomycetes</taxon>
        <taxon>Hypocreomycetidae</taxon>
        <taxon>Hypocreales</taxon>
        <taxon>Hypocreaceae</taxon>
        <taxon>Trichoderma</taxon>
    </lineage>
</organism>
<reference evidence="1 2" key="1">
    <citation type="submission" date="2016-07" db="EMBL/GenBank/DDBJ databases">
        <title>Multiple horizontal gene transfer events from other fungi enriched the ability of initially mycotrophic Trichoderma (Ascomycota) to feed on dead plant biomass.</title>
        <authorList>
            <consortium name="DOE Joint Genome Institute"/>
            <person name="Aerts A."/>
            <person name="Atanasova L."/>
            <person name="Chenthamara K."/>
            <person name="Zhang J."/>
            <person name="Grujic M."/>
            <person name="Henrissat B."/>
            <person name="Kuo A."/>
            <person name="Salamov A."/>
            <person name="Lipzen A."/>
            <person name="Labutti K."/>
            <person name="Barry K."/>
            <person name="Miao Y."/>
            <person name="Rahimi M.J."/>
            <person name="Shen Q."/>
            <person name="Grigoriev I.V."/>
            <person name="Kubicek C.P."/>
            <person name="Druzhinina I.S."/>
        </authorList>
    </citation>
    <scope>NUCLEOTIDE SEQUENCE [LARGE SCALE GENOMIC DNA]</scope>
    <source>
        <strain evidence="1 2">CBS 226.95</strain>
    </source>
</reference>
<dbReference type="RefSeq" id="XP_024770394.1">
    <property type="nucleotide sequence ID" value="XM_024913741.1"/>
</dbReference>
<sequence>MKTKVLTIHGDSNQNTTAPRTLANARVSRPNGIHRHGKSSHCLATCVTPTFLSIQCRLFDNSLRWGVDETQLIEIVSTHNHGCHDLIEIPLPVTPNRSMIRAFGKPTGVLYVSGAVRGKHENMASYAYLQIFEIICIGVSCGIVSSDLLAFLMQYLHAESNIVENTHSRTLTSQPPEYLVKKHSYAHLEQRLEFFLSSERQKEYYRSQTFDGDACNTTFC</sequence>
<dbReference type="AlphaFoldDB" id="A0A2T4A0X6"/>
<evidence type="ECO:0000313" key="1">
    <source>
        <dbReference type="EMBL" id="PTB50717.1"/>
    </source>
</evidence>
<accession>A0A2T4A0X6</accession>
<name>A0A2T4A0X6_TRIHA</name>
<dbReference type="EMBL" id="KZ679687">
    <property type="protein sequence ID" value="PTB50717.1"/>
    <property type="molecule type" value="Genomic_DNA"/>
</dbReference>
<keyword evidence="2" id="KW-1185">Reference proteome</keyword>
<dbReference type="GeneID" id="36622304"/>
<evidence type="ECO:0000313" key="2">
    <source>
        <dbReference type="Proteomes" id="UP000241690"/>
    </source>
</evidence>